<feature type="compositionally biased region" description="Low complexity" evidence="1">
    <location>
        <begin position="362"/>
        <end position="399"/>
    </location>
</feature>
<reference evidence="2 3" key="1">
    <citation type="submission" date="2019-02" db="EMBL/GenBank/DDBJ databases">
        <title>Deep-cultivation of Planctomycetes and their phenomic and genomic characterization uncovers novel biology.</title>
        <authorList>
            <person name="Wiegand S."/>
            <person name="Jogler M."/>
            <person name="Boedeker C."/>
            <person name="Pinto D."/>
            <person name="Vollmers J."/>
            <person name="Rivas-Marin E."/>
            <person name="Kohn T."/>
            <person name="Peeters S.H."/>
            <person name="Heuer A."/>
            <person name="Rast P."/>
            <person name="Oberbeckmann S."/>
            <person name="Bunk B."/>
            <person name="Jeske O."/>
            <person name="Meyerdierks A."/>
            <person name="Storesund J.E."/>
            <person name="Kallscheuer N."/>
            <person name="Luecker S."/>
            <person name="Lage O.M."/>
            <person name="Pohl T."/>
            <person name="Merkel B.J."/>
            <person name="Hornburger P."/>
            <person name="Mueller R.-W."/>
            <person name="Bruemmer F."/>
            <person name="Labrenz M."/>
            <person name="Spormann A.M."/>
            <person name="Op Den Camp H."/>
            <person name="Overmann J."/>
            <person name="Amann R."/>
            <person name="Jetten M.S.M."/>
            <person name="Mascher T."/>
            <person name="Medema M.H."/>
            <person name="Devos D.P."/>
            <person name="Kaster A.-K."/>
            <person name="Ovreas L."/>
            <person name="Rohde M."/>
            <person name="Galperin M.Y."/>
            <person name="Jogler C."/>
        </authorList>
    </citation>
    <scope>NUCLEOTIDE SEQUENCE [LARGE SCALE GENOMIC DNA]</scope>
    <source>
        <strain evidence="2 3">Pla22</strain>
    </source>
</reference>
<feature type="compositionally biased region" description="Acidic residues" evidence="1">
    <location>
        <begin position="318"/>
        <end position="350"/>
    </location>
</feature>
<name>A0A5C5WHI0_9BACT</name>
<sequence length="833" mass="92050">MNTSPFEIFRRNLKPLMVFLTLLALLSFVVLPVVQTYLQQSGGMGGGGNSVVAKFNGAELTRSRVDYFTRNHQSTVRFLNDLAEETIAKGGVPRTAGFQYNAQQKQIQSLGINENPSTEGTVRTFMFASQASKEGFALDDSSLSRWLERFTDGMFSDGEITSKLMQSTRNEMGRPHLYEQLRNHLLADVYLRRGNVALVSSTGALLTPDEQWRNFLKMNQNATADAYGILVNDYIEKTNASPSETRIREVYEEGKNRDPNEQSPEPAFHRQYEAAFEYVVGDYQEFLTAAIANVTEEEIKAEYERRLKGGDFKLPDDPASDDGELSLEADENEADEEAEMTEVEVTEPDNGEVKTDAEPKAETPSAESTEPAAESTEPAAENTEPAAESTEPTTESTEPAGDDQSRSNSNSAIRLVMFQDDDAPAGETSGDEPVADEETDAASNDTAKEEAPAEEMKQETPSEQEADAEAAPEDEPKADDEPKPDEPMEETEPEAAPTENEEAPAEEENAEESKIQSLEEVREKIAEDLAGPAARQAMDEAVTKVSKEMKNYFRRQAIHQSNVSIGQAGEEPVRPDLKALAAELNMNYEVIGPYSQSTITDEPIAESFEVGTQFGRRGPSFAIMMFGFDNGQNQLAPQPLFSSVRTADDERGKIYVSWKTSETEAYTPTLDEVRDEVVDAIRTEEARELAKAAAEELAAKAAEGTSLADLVPEDKKDNFYQDLGPFSWLNMIGIGQVTIGNVPELDSVGNDFMRATFTTDLGKLGVATNQPERVVYVVQPTKFEPSTEELQAQFKQPINRIMSRMVAGDTNEIIRGYYDSIDEQAGFEEFIDE</sequence>
<feature type="compositionally biased region" description="Basic and acidic residues" evidence="1">
    <location>
        <begin position="446"/>
        <end position="460"/>
    </location>
</feature>
<evidence type="ECO:0000313" key="3">
    <source>
        <dbReference type="Proteomes" id="UP000316598"/>
    </source>
</evidence>
<feature type="compositionally biased region" description="Acidic residues" evidence="1">
    <location>
        <begin position="487"/>
        <end position="510"/>
    </location>
</feature>
<dbReference type="EMBL" id="SJPI01000003">
    <property type="protein sequence ID" value="TWT49252.1"/>
    <property type="molecule type" value="Genomic_DNA"/>
</dbReference>
<keyword evidence="3" id="KW-1185">Reference proteome</keyword>
<proteinExistence type="predicted"/>
<dbReference type="AlphaFoldDB" id="A0A5C5WHI0"/>
<feature type="compositionally biased region" description="Basic and acidic residues" evidence="1">
    <location>
        <begin position="351"/>
        <end position="361"/>
    </location>
</feature>
<comment type="caution">
    <text evidence="2">The sequence shown here is derived from an EMBL/GenBank/DDBJ whole genome shotgun (WGS) entry which is preliminary data.</text>
</comment>
<organism evidence="2 3">
    <name type="scientific">Rubripirellula amarantea</name>
    <dbReference type="NCBI Taxonomy" id="2527999"/>
    <lineage>
        <taxon>Bacteria</taxon>
        <taxon>Pseudomonadati</taxon>
        <taxon>Planctomycetota</taxon>
        <taxon>Planctomycetia</taxon>
        <taxon>Pirellulales</taxon>
        <taxon>Pirellulaceae</taxon>
        <taxon>Rubripirellula</taxon>
    </lineage>
</organism>
<gene>
    <name evidence="2" type="ORF">Pla22_44450</name>
</gene>
<feature type="region of interest" description="Disordered" evidence="1">
    <location>
        <begin position="309"/>
        <end position="516"/>
    </location>
</feature>
<evidence type="ECO:0000256" key="1">
    <source>
        <dbReference type="SAM" id="MobiDB-lite"/>
    </source>
</evidence>
<dbReference type="Proteomes" id="UP000316598">
    <property type="component" value="Unassembled WGS sequence"/>
</dbReference>
<protein>
    <recommendedName>
        <fullName evidence="4">Periplasmic folding chaperone</fullName>
    </recommendedName>
</protein>
<dbReference type="RefSeq" id="WP_146516793.1">
    <property type="nucleotide sequence ID" value="NZ_SJPI01000003.1"/>
</dbReference>
<evidence type="ECO:0008006" key="4">
    <source>
        <dbReference type="Google" id="ProtNLM"/>
    </source>
</evidence>
<accession>A0A5C5WHI0</accession>
<evidence type="ECO:0000313" key="2">
    <source>
        <dbReference type="EMBL" id="TWT49252.1"/>
    </source>
</evidence>
<dbReference type="OrthoDB" id="280375at2"/>
<feature type="compositionally biased region" description="Acidic residues" evidence="1">
    <location>
        <begin position="462"/>
        <end position="478"/>
    </location>
</feature>
<feature type="compositionally biased region" description="Acidic residues" evidence="1">
    <location>
        <begin position="419"/>
        <end position="440"/>
    </location>
</feature>